<evidence type="ECO:0000256" key="3">
    <source>
        <dbReference type="ARBA" id="ARBA00012756"/>
    </source>
</evidence>
<organism evidence="10 11">
    <name type="scientific">Motilibacter deserti</name>
    <dbReference type="NCBI Taxonomy" id="2714956"/>
    <lineage>
        <taxon>Bacteria</taxon>
        <taxon>Bacillati</taxon>
        <taxon>Actinomycetota</taxon>
        <taxon>Actinomycetes</taxon>
        <taxon>Motilibacterales</taxon>
        <taxon>Motilibacteraceae</taxon>
        <taxon>Motilibacter</taxon>
    </lineage>
</organism>
<accession>A0ABX0H2N1</accession>
<dbReference type="PANTHER" id="PTHR46323:SF2">
    <property type="entry name" value="BETA-GALACTOSIDASE"/>
    <property type="match status" value="1"/>
</dbReference>
<feature type="domain" description="Glycosyl hydrolases family 2 sugar binding" evidence="9">
    <location>
        <begin position="1"/>
        <end position="128"/>
    </location>
</feature>
<comment type="catalytic activity">
    <reaction evidence="1">
        <text>Hydrolysis of terminal non-reducing beta-D-galactose residues in beta-D-galactosides.</text>
        <dbReference type="EC" id="3.2.1.23"/>
    </reaction>
</comment>
<evidence type="ECO:0000256" key="5">
    <source>
        <dbReference type="ARBA" id="ARBA00023295"/>
    </source>
</evidence>
<dbReference type="Gene3D" id="2.60.120.260">
    <property type="entry name" value="Galactose-binding domain-like"/>
    <property type="match status" value="1"/>
</dbReference>
<evidence type="ECO:0000259" key="9">
    <source>
        <dbReference type="Pfam" id="PF02837"/>
    </source>
</evidence>
<feature type="domain" description="Glycoside hydrolase family 2 catalytic" evidence="8">
    <location>
        <begin position="256"/>
        <end position="446"/>
    </location>
</feature>
<dbReference type="InterPro" id="IPR008979">
    <property type="entry name" value="Galactose-bd-like_sf"/>
</dbReference>
<protein>
    <recommendedName>
        <fullName evidence="3">beta-galactosidase</fullName>
        <ecNumber evidence="3">3.2.1.23</ecNumber>
    </recommendedName>
</protein>
<dbReference type="InterPro" id="IPR023232">
    <property type="entry name" value="Glyco_hydro_2_AS"/>
</dbReference>
<evidence type="ECO:0000256" key="6">
    <source>
        <dbReference type="RuleBase" id="RU361154"/>
    </source>
</evidence>
<dbReference type="Pfam" id="PF02837">
    <property type="entry name" value="Glyco_hydro_2_N"/>
    <property type="match status" value="1"/>
</dbReference>
<dbReference type="SUPFAM" id="SSF51445">
    <property type="entry name" value="(Trans)glycosidases"/>
    <property type="match status" value="1"/>
</dbReference>
<dbReference type="EMBL" id="JAANNP010000231">
    <property type="protein sequence ID" value="NHC16596.1"/>
    <property type="molecule type" value="Genomic_DNA"/>
</dbReference>
<dbReference type="PROSITE" id="PS00719">
    <property type="entry name" value="GLYCOSYL_HYDROL_F2_1"/>
    <property type="match status" value="1"/>
</dbReference>
<dbReference type="InterPro" id="IPR023230">
    <property type="entry name" value="Glyco_hydro_2_CS"/>
</dbReference>
<dbReference type="InterPro" id="IPR036156">
    <property type="entry name" value="Beta-gal/glucu_dom_sf"/>
</dbReference>
<name>A0ABX0H2N1_9ACTN</name>
<evidence type="ECO:0000313" key="11">
    <source>
        <dbReference type="Proteomes" id="UP000800981"/>
    </source>
</evidence>
<dbReference type="Gene3D" id="2.60.40.10">
    <property type="entry name" value="Immunoglobulins"/>
    <property type="match status" value="1"/>
</dbReference>
<comment type="similarity">
    <text evidence="2 6">Belongs to the glycosyl hydrolase 2 family.</text>
</comment>
<keyword evidence="5 6" id="KW-0326">Glycosidase</keyword>
<dbReference type="Pfam" id="PF00703">
    <property type="entry name" value="Glyco_hydro_2"/>
    <property type="match status" value="1"/>
</dbReference>
<dbReference type="InterPro" id="IPR013783">
    <property type="entry name" value="Ig-like_fold"/>
</dbReference>
<keyword evidence="4 6" id="KW-0378">Hydrolase</keyword>
<feature type="non-terminal residue" evidence="10">
    <location>
        <position position="446"/>
    </location>
</feature>
<dbReference type="InterPro" id="IPR017853">
    <property type="entry name" value="GH"/>
</dbReference>
<keyword evidence="11" id="KW-1185">Reference proteome</keyword>
<feature type="non-terminal residue" evidence="10">
    <location>
        <position position="1"/>
    </location>
</feature>
<evidence type="ECO:0000256" key="4">
    <source>
        <dbReference type="ARBA" id="ARBA00022801"/>
    </source>
</evidence>
<sequence length="446" mass="50440">IYTNITYPFTGSNGNYENPPYPFAPTRYNPVGQYRRTMTLPAGWDGRRTFLHFDGVESAFYVWVNGQKVGYRESSFDSSEFDITKYLHAGKNSIAVEVYRWSDGSWLEDQDMIRLAGIFRSVYLMSTPQVHLRDFRVRTPLSEDYTAAAVDVDVSLRDYQGGAAGDYSVEAMLYDAAEKPVWDSPLSIPVDMDTDEPGEDQAGSGKKAVPAPKLWSAEHPNLYTTVLQVKDGSGAVIETVSSRTGLREIRMDEDRHVMLVNGKLLSIRGVNRHEMSPENGRAVTRAEMVEDISIMKRNNINAVRTSHYPNNPIWYELADEYGLYVLDETNLETHGARESIPTGHPELTANVLQRIQDMVHRDKNHPSVIIWSLGNEAGYGTNFDKMYDWVKSYDPMRPVQYEGGGSPARVSDFTSQMYTRPNAIKSYAESSSDERPFVLIEYSHAM</sequence>
<evidence type="ECO:0000259" key="7">
    <source>
        <dbReference type="Pfam" id="PF00703"/>
    </source>
</evidence>
<dbReference type="InterPro" id="IPR050347">
    <property type="entry name" value="Bact_Beta-galactosidase"/>
</dbReference>
<dbReference type="InterPro" id="IPR006102">
    <property type="entry name" value="Ig-like_GH2"/>
</dbReference>
<evidence type="ECO:0000259" key="8">
    <source>
        <dbReference type="Pfam" id="PF02836"/>
    </source>
</evidence>
<dbReference type="EC" id="3.2.1.23" evidence="3"/>
<dbReference type="InterPro" id="IPR006104">
    <property type="entry name" value="Glyco_hydro_2_N"/>
</dbReference>
<comment type="caution">
    <text evidence="10">The sequence shown here is derived from an EMBL/GenBank/DDBJ whole genome shotgun (WGS) entry which is preliminary data.</text>
</comment>
<dbReference type="InterPro" id="IPR006103">
    <property type="entry name" value="Glyco_hydro_2_cat"/>
</dbReference>
<dbReference type="Gene3D" id="3.20.20.80">
    <property type="entry name" value="Glycosidases"/>
    <property type="match status" value="1"/>
</dbReference>
<dbReference type="Proteomes" id="UP000800981">
    <property type="component" value="Unassembled WGS sequence"/>
</dbReference>
<dbReference type="InterPro" id="IPR006101">
    <property type="entry name" value="Glyco_hydro_2"/>
</dbReference>
<dbReference type="PRINTS" id="PR00132">
    <property type="entry name" value="GLHYDRLASE2"/>
</dbReference>
<proteinExistence type="inferred from homology"/>
<feature type="domain" description="Glycoside hydrolase family 2 immunoglobulin-like beta-sandwich" evidence="7">
    <location>
        <begin position="130"/>
        <end position="247"/>
    </location>
</feature>
<evidence type="ECO:0000256" key="1">
    <source>
        <dbReference type="ARBA" id="ARBA00001412"/>
    </source>
</evidence>
<dbReference type="PROSITE" id="PS00608">
    <property type="entry name" value="GLYCOSYL_HYDROL_F2_2"/>
    <property type="match status" value="1"/>
</dbReference>
<reference evidence="10 11" key="1">
    <citation type="submission" date="2020-03" db="EMBL/GenBank/DDBJ databases">
        <title>Two novel Motilibacter sp.</title>
        <authorList>
            <person name="Liu S."/>
        </authorList>
    </citation>
    <scope>NUCLEOTIDE SEQUENCE [LARGE SCALE GENOMIC DNA]</scope>
    <source>
        <strain evidence="10 11">E257</strain>
    </source>
</reference>
<dbReference type="RefSeq" id="WP_331273211.1">
    <property type="nucleotide sequence ID" value="NZ_JAANNP010000231.1"/>
</dbReference>
<dbReference type="SUPFAM" id="SSF49785">
    <property type="entry name" value="Galactose-binding domain-like"/>
    <property type="match status" value="1"/>
</dbReference>
<gene>
    <name evidence="10" type="ORF">G9H71_22705</name>
</gene>
<dbReference type="SUPFAM" id="SSF49303">
    <property type="entry name" value="beta-Galactosidase/glucuronidase domain"/>
    <property type="match status" value="1"/>
</dbReference>
<dbReference type="Pfam" id="PF02836">
    <property type="entry name" value="Glyco_hydro_2_C"/>
    <property type="match status" value="1"/>
</dbReference>
<evidence type="ECO:0000313" key="10">
    <source>
        <dbReference type="EMBL" id="NHC16596.1"/>
    </source>
</evidence>
<dbReference type="PANTHER" id="PTHR46323">
    <property type="entry name" value="BETA-GALACTOSIDASE"/>
    <property type="match status" value="1"/>
</dbReference>
<evidence type="ECO:0000256" key="2">
    <source>
        <dbReference type="ARBA" id="ARBA00007401"/>
    </source>
</evidence>